<keyword evidence="13" id="KW-0539">Nucleus</keyword>
<keyword evidence="15" id="KW-0175">Coiled coil</keyword>
<gene>
    <name evidence="18" type="ORF">Esi_0031_0073</name>
</gene>
<name>D8LKW0_ECTSI</name>
<dbReference type="AlphaFoldDB" id="D8LKW0"/>
<evidence type="ECO:0000256" key="13">
    <source>
        <dbReference type="ARBA" id="ARBA00023242"/>
    </source>
</evidence>
<comment type="pathway">
    <text evidence="4">Protein modification; protein ubiquitination.</text>
</comment>
<dbReference type="PANTHER" id="PTHR16047:SF7">
    <property type="entry name" value="E3 UBIQUITIN-PROTEIN LIGASE RFWD3"/>
    <property type="match status" value="1"/>
</dbReference>
<feature type="region of interest" description="Disordered" evidence="16">
    <location>
        <begin position="617"/>
        <end position="656"/>
    </location>
</feature>
<evidence type="ECO:0000256" key="2">
    <source>
        <dbReference type="ARBA" id="ARBA00004322"/>
    </source>
</evidence>
<dbReference type="SMART" id="SM00320">
    <property type="entry name" value="WD40"/>
    <property type="match status" value="2"/>
</dbReference>
<feature type="compositionally biased region" description="Polar residues" evidence="16">
    <location>
        <begin position="624"/>
        <end position="633"/>
    </location>
</feature>
<dbReference type="Gene3D" id="2.130.10.10">
    <property type="entry name" value="YVTN repeat-like/Quinoprotein amine dehydrogenase"/>
    <property type="match status" value="1"/>
</dbReference>
<keyword evidence="14" id="KW-0862">Zinc</keyword>
<evidence type="ECO:0000259" key="17">
    <source>
        <dbReference type="PROSITE" id="PS50089"/>
    </source>
</evidence>
<dbReference type="GO" id="GO:0005634">
    <property type="term" value="C:nucleus"/>
    <property type="evidence" value="ECO:0007669"/>
    <property type="project" value="InterPro"/>
</dbReference>
<keyword evidence="11" id="KW-0833">Ubl conjugation pathway</keyword>
<feature type="region of interest" description="Disordered" evidence="16">
    <location>
        <begin position="539"/>
        <end position="559"/>
    </location>
</feature>
<dbReference type="GO" id="GO:0008270">
    <property type="term" value="F:zinc ion binding"/>
    <property type="evidence" value="ECO:0007669"/>
    <property type="project" value="UniProtKB-KW"/>
</dbReference>
<dbReference type="Gene3D" id="3.30.40.10">
    <property type="entry name" value="Zinc/RING finger domain, C3HC4 (zinc finger)"/>
    <property type="match status" value="1"/>
</dbReference>
<protein>
    <recommendedName>
        <fullName evidence="5">RING-type E3 ubiquitin transferase</fullName>
        <ecNumber evidence="5">2.3.2.27</ecNumber>
    </recommendedName>
</protein>
<dbReference type="InterPro" id="IPR001841">
    <property type="entry name" value="Znf_RING"/>
</dbReference>
<organism evidence="18 19">
    <name type="scientific">Ectocarpus siliculosus</name>
    <name type="common">Brown alga</name>
    <name type="synonym">Conferva siliculosa</name>
    <dbReference type="NCBI Taxonomy" id="2880"/>
    <lineage>
        <taxon>Eukaryota</taxon>
        <taxon>Sar</taxon>
        <taxon>Stramenopiles</taxon>
        <taxon>Ochrophyta</taxon>
        <taxon>PX clade</taxon>
        <taxon>Phaeophyceae</taxon>
        <taxon>Ectocarpales</taxon>
        <taxon>Ectocarpaceae</taxon>
        <taxon>Ectocarpus</taxon>
    </lineage>
</organism>
<keyword evidence="9" id="KW-0677">Repeat</keyword>
<dbReference type="PROSITE" id="PS50089">
    <property type="entry name" value="ZF_RING_2"/>
    <property type="match status" value="1"/>
</dbReference>
<evidence type="ECO:0000256" key="15">
    <source>
        <dbReference type="SAM" id="Coils"/>
    </source>
</evidence>
<evidence type="ECO:0000256" key="8">
    <source>
        <dbReference type="ARBA" id="ARBA00022679"/>
    </source>
</evidence>
<evidence type="ECO:0000256" key="11">
    <source>
        <dbReference type="ARBA" id="ARBA00022786"/>
    </source>
</evidence>
<dbReference type="EMBL" id="FN649760">
    <property type="protein sequence ID" value="CBN80093.1"/>
    <property type="molecule type" value="Genomic_DNA"/>
</dbReference>
<dbReference type="PANTHER" id="PTHR16047">
    <property type="entry name" value="RFWD3 PROTEIN"/>
    <property type="match status" value="1"/>
</dbReference>
<evidence type="ECO:0000256" key="6">
    <source>
        <dbReference type="ARBA" id="ARBA00022490"/>
    </source>
</evidence>
<evidence type="ECO:0000313" key="19">
    <source>
        <dbReference type="Proteomes" id="UP000002630"/>
    </source>
</evidence>
<keyword evidence="19" id="KW-1185">Reference proteome</keyword>
<dbReference type="OrthoDB" id="5600418at2759"/>
<evidence type="ECO:0000256" key="4">
    <source>
        <dbReference type="ARBA" id="ARBA00004906"/>
    </source>
</evidence>
<dbReference type="Pfam" id="PF23419">
    <property type="entry name" value="WD40_RFWD3"/>
    <property type="match status" value="1"/>
</dbReference>
<dbReference type="Pfam" id="PF13639">
    <property type="entry name" value="zf-RING_2"/>
    <property type="match status" value="1"/>
</dbReference>
<feature type="coiled-coil region" evidence="15">
    <location>
        <begin position="115"/>
        <end position="142"/>
    </location>
</feature>
<evidence type="ECO:0000256" key="16">
    <source>
        <dbReference type="SAM" id="MobiDB-lite"/>
    </source>
</evidence>
<keyword evidence="10" id="KW-0227">DNA damage</keyword>
<dbReference type="InterPro" id="IPR001680">
    <property type="entry name" value="WD40_rpt"/>
</dbReference>
<dbReference type="InterPro" id="IPR056527">
    <property type="entry name" value="WD40_RFWD3"/>
</dbReference>
<dbReference type="SUPFAM" id="SSF50978">
    <property type="entry name" value="WD40 repeat-like"/>
    <property type="match status" value="1"/>
</dbReference>
<keyword evidence="14" id="KW-0863">Zinc-finger</keyword>
<dbReference type="InterPro" id="IPR013083">
    <property type="entry name" value="Znf_RING/FYVE/PHD"/>
</dbReference>
<evidence type="ECO:0000313" key="18">
    <source>
        <dbReference type="EMBL" id="CBN80093.1"/>
    </source>
</evidence>
<comment type="subcellular location">
    <subcellularLocation>
        <location evidence="3">Cytoplasm</location>
    </subcellularLocation>
    <subcellularLocation>
        <location evidence="2">Nucleus</location>
        <location evidence="2">PML body</location>
    </subcellularLocation>
</comment>
<keyword evidence="8" id="KW-0808">Transferase</keyword>
<evidence type="ECO:0000256" key="1">
    <source>
        <dbReference type="ARBA" id="ARBA00000900"/>
    </source>
</evidence>
<dbReference type="eggNOG" id="KOG1645">
    <property type="taxonomic scope" value="Eukaryota"/>
</dbReference>
<reference evidence="18 19" key="1">
    <citation type="journal article" date="2010" name="Nature">
        <title>The Ectocarpus genome and the independent evolution of multicellularity in brown algae.</title>
        <authorList>
            <person name="Cock J.M."/>
            <person name="Sterck L."/>
            <person name="Rouze P."/>
            <person name="Scornet D."/>
            <person name="Allen A.E."/>
            <person name="Amoutzias G."/>
            <person name="Anthouard V."/>
            <person name="Artiguenave F."/>
            <person name="Aury J.M."/>
            <person name="Badger J.H."/>
            <person name="Beszteri B."/>
            <person name="Billiau K."/>
            <person name="Bonnet E."/>
            <person name="Bothwell J.H."/>
            <person name="Bowler C."/>
            <person name="Boyen C."/>
            <person name="Brownlee C."/>
            <person name="Carrano C.J."/>
            <person name="Charrier B."/>
            <person name="Cho G.Y."/>
            <person name="Coelho S.M."/>
            <person name="Collen J."/>
            <person name="Corre E."/>
            <person name="Da Silva C."/>
            <person name="Delage L."/>
            <person name="Delaroque N."/>
            <person name="Dittami S.M."/>
            <person name="Doulbeau S."/>
            <person name="Elias M."/>
            <person name="Farnham G."/>
            <person name="Gachon C.M."/>
            <person name="Gschloessl B."/>
            <person name="Heesch S."/>
            <person name="Jabbari K."/>
            <person name="Jubin C."/>
            <person name="Kawai H."/>
            <person name="Kimura K."/>
            <person name="Kloareg B."/>
            <person name="Kupper F.C."/>
            <person name="Lang D."/>
            <person name="Le Bail A."/>
            <person name="Leblanc C."/>
            <person name="Lerouge P."/>
            <person name="Lohr M."/>
            <person name="Lopez P.J."/>
            <person name="Martens C."/>
            <person name="Maumus F."/>
            <person name="Michel G."/>
            <person name="Miranda-Saavedra D."/>
            <person name="Morales J."/>
            <person name="Moreau H."/>
            <person name="Motomura T."/>
            <person name="Nagasato C."/>
            <person name="Napoli C.A."/>
            <person name="Nelson D.R."/>
            <person name="Nyvall-Collen P."/>
            <person name="Peters A.F."/>
            <person name="Pommier C."/>
            <person name="Potin P."/>
            <person name="Poulain J."/>
            <person name="Quesneville H."/>
            <person name="Read B."/>
            <person name="Rensing S.A."/>
            <person name="Ritter A."/>
            <person name="Rousvoal S."/>
            <person name="Samanta M."/>
            <person name="Samson G."/>
            <person name="Schroeder D.C."/>
            <person name="Segurens B."/>
            <person name="Strittmatter M."/>
            <person name="Tonon T."/>
            <person name="Tregear J.W."/>
            <person name="Valentin K."/>
            <person name="von Dassow P."/>
            <person name="Yamagishi T."/>
            <person name="Van de Peer Y."/>
            <person name="Wincker P."/>
        </authorList>
    </citation>
    <scope>NUCLEOTIDE SEQUENCE [LARGE SCALE GENOMIC DNA]</scope>
    <source>
        <strain evidence="19">Ec32 / CCAP1310/4</strain>
    </source>
</reference>
<evidence type="ECO:0000256" key="10">
    <source>
        <dbReference type="ARBA" id="ARBA00022763"/>
    </source>
</evidence>
<dbReference type="CDD" id="cd16450">
    <property type="entry name" value="mRING-C3HGC3_RFWD3"/>
    <property type="match status" value="1"/>
</dbReference>
<dbReference type="InterPro" id="IPR037381">
    <property type="entry name" value="RFWD3"/>
</dbReference>
<keyword evidence="12" id="KW-0234">DNA repair</keyword>
<evidence type="ECO:0000256" key="12">
    <source>
        <dbReference type="ARBA" id="ARBA00023204"/>
    </source>
</evidence>
<keyword evidence="14" id="KW-0479">Metal-binding</keyword>
<sequence>MLYLVCNKSETKRPRTSVDLLLPQARRRNEGRLRHSHCDLDGERCSICLDPWTSKGKHRICTLLCGHLFGQSCIERWLKERRSCPQCGTKVGAKGTNRIIPLFLHNLVAQDTGELETARTLLEEEKRLRKQCEAERVRVSIENASLKDRLSRLDQGGAGVVSSIVARSQGSVSTPGCPKPKRTLSQLATPGGAGPGVSSVAYSSSVDIGSNSFMTPCPKISHSGPAVAYPQFKTPPPRRPIGNLDVGAGGGSGGWGLAATESGSEGAAVGSTVAVRFEQLLSRDVLSGRVAAFAGGAAGALVVSQELGIAGGSRGSLRHGVTKFSLADLRHNKSIHLHREQVRDVKFSADGGSVGYILSTSFDKTLKVCDLRTDSVVVQYELEGSGWSCQWSSTAPTQMFCGVVDGTRTSAVQLFDLRSTAGAVRKLRAAASQRQPIHSICHTADDVLCCATMGGVWAWGGGTKEGGVSEAWDREEQAAEKLQIQAGACCSLSQSHGTAAASSSDVDQQPFLVSTRGSSASHTVFRLAPASACSRQAAAAAGVGENPTAESHKDQEVAVEGQRDAGGNVAMEEDQSEEKFECEHAVERQPSSLGFDTSLARLSAVVARRSWADRWTRSPRVAQGHQSQHTLSRSLLWDPSPGDGLLIAGGDERTKQ</sequence>
<dbReference type="InterPro" id="IPR015943">
    <property type="entry name" value="WD40/YVTN_repeat-like_dom_sf"/>
</dbReference>
<dbReference type="GO" id="GO:0061630">
    <property type="term" value="F:ubiquitin protein ligase activity"/>
    <property type="evidence" value="ECO:0007669"/>
    <property type="project" value="UniProtKB-EC"/>
</dbReference>
<proteinExistence type="predicted"/>
<evidence type="ECO:0000256" key="7">
    <source>
        <dbReference type="ARBA" id="ARBA00022574"/>
    </source>
</evidence>
<dbReference type="SUPFAM" id="SSF57850">
    <property type="entry name" value="RING/U-box"/>
    <property type="match status" value="1"/>
</dbReference>
<dbReference type="InterPro" id="IPR036322">
    <property type="entry name" value="WD40_repeat_dom_sf"/>
</dbReference>
<dbReference type="GO" id="GO:0005737">
    <property type="term" value="C:cytoplasm"/>
    <property type="evidence" value="ECO:0007669"/>
    <property type="project" value="UniProtKB-SubCell"/>
</dbReference>
<dbReference type="STRING" id="2880.D8LKW0"/>
<dbReference type="InParanoid" id="D8LKW0"/>
<dbReference type="GO" id="GO:0036297">
    <property type="term" value="P:interstrand cross-link repair"/>
    <property type="evidence" value="ECO:0007669"/>
    <property type="project" value="InterPro"/>
</dbReference>
<feature type="domain" description="RING-type" evidence="17">
    <location>
        <begin position="45"/>
        <end position="87"/>
    </location>
</feature>
<evidence type="ECO:0000256" key="9">
    <source>
        <dbReference type="ARBA" id="ARBA00022737"/>
    </source>
</evidence>
<keyword evidence="6" id="KW-0963">Cytoplasm</keyword>
<dbReference type="SMART" id="SM00184">
    <property type="entry name" value="RING"/>
    <property type="match status" value="1"/>
</dbReference>
<keyword evidence="7" id="KW-0853">WD repeat</keyword>
<dbReference type="EC" id="2.3.2.27" evidence="5"/>
<accession>D8LKW0</accession>
<evidence type="ECO:0000256" key="14">
    <source>
        <dbReference type="PROSITE-ProRule" id="PRU00175"/>
    </source>
</evidence>
<evidence type="ECO:0000256" key="3">
    <source>
        <dbReference type="ARBA" id="ARBA00004496"/>
    </source>
</evidence>
<dbReference type="Proteomes" id="UP000002630">
    <property type="component" value="Unassembled WGS sequence"/>
</dbReference>
<dbReference type="GO" id="GO:0016567">
    <property type="term" value="P:protein ubiquitination"/>
    <property type="evidence" value="ECO:0007669"/>
    <property type="project" value="InterPro"/>
</dbReference>
<comment type="catalytic activity">
    <reaction evidence="1">
        <text>S-ubiquitinyl-[E2 ubiquitin-conjugating enzyme]-L-cysteine + [acceptor protein]-L-lysine = [E2 ubiquitin-conjugating enzyme]-L-cysteine + N(6)-ubiquitinyl-[acceptor protein]-L-lysine.</text>
        <dbReference type="EC" id="2.3.2.27"/>
    </reaction>
</comment>
<evidence type="ECO:0000256" key="5">
    <source>
        <dbReference type="ARBA" id="ARBA00012483"/>
    </source>
</evidence>